<dbReference type="EMBL" id="ATAE01000005">
    <property type="protein sequence ID" value="ERN54619.1"/>
    <property type="molecule type" value="Genomic_DNA"/>
</dbReference>
<keyword evidence="3" id="KW-1185">Reference proteome</keyword>
<name>U6SSD4_9BACI</name>
<organism evidence="2 3">
    <name type="scientific">Alkalihalophilus marmarensis DSM 21297</name>
    <dbReference type="NCBI Taxonomy" id="1188261"/>
    <lineage>
        <taxon>Bacteria</taxon>
        <taxon>Bacillati</taxon>
        <taxon>Bacillota</taxon>
        <taxon>Bacilli</taxon>
        <taxon>Bacillales</taxon>
        <taxon>Bacillaceae</taxon>
        <taxon>Alkalihalophilus</taxon>
    </lineage>
</organism>
<dbReference type="Pfam" id="PF14534">
    <property type="entry name" value="DUF4440"/>
    <property type="match status" value="1"/>
</dbReference>
<dbReference type="SUPFAM" id="SSF54427">
    <property type="entry name" value="NTF2-like"/>
    <property type="match status" value="1"/>
</dbReference>
<reference evidence="2 3" key="1">
    <citation type="journal article" date="2013" name="Genome Announc.">
        <title>Genome Sequence of the Extreme Obligate Alkaliphile Bacillus marmarensis Strain DSM 21297.</title>
        <authorList>
            <person name="Wernick D.G."/>
            <person name="Choi K.Y."/>
            <person name="Tat C.A."/>
            <person name="Lafontaine Rivera J.G."/>
            <person name="Liao J.C."/>
        </authorList>
    </citation>
    <scope>NUCLEOTIDE SEQUENCE [LARGE SCALE GENOMIC DNA]</scope>
    <source>
        <strain evidence="2 3">DSM 21297</strain>
    </source>
</reference>
<dbReference type="Gene3D" id="3.10.450.50">
    <property type="match status" value="1"/>
</dbReference>
<dbReference type="AlphaFoldDB" id="U6SSD4"/>
<dbReference type="RefSeq" id="WP_022626720.1">
    <property type="nucleotide sequence ID" value="NZ_ATAE01000005.1"/>
</dbReference>
<feature type="domain" description="DUF4440" evidence="1">
    <location>
        <begin position="11"/>
        <end position="109"/>
    </location>
</feature>
<dbReference type="InterPro" id="IPR032710">
    <property type="entry name" value="NTF2-like_dom_sf"/>
</dbReference>
<dbReference type="PATRIC" id="fig|1188261.3.peg.311"/>
<proteinExistence type="predicted"/>
<evidence type="ECO:0000313" key="2">
    <source>
        <dbReference type="EMBL" id="ERN54619.1"/>
    </source>
</evidence>
<gene>
    <name evidence="2" type="ORF">A33I_04550</name>
</gene>
<dbReference type="Proteomes" id="UP000017170">
    <property type="component" value="Unassembled WGS sequence"/>
</dbReference>
<evidence type="ECO:0000259" key="1">
    <source>
        <dbReference type="Pfam" id="PF14534"/>
    </source>
</evidence>
<evidence type="ECO:0000313" key="3">
    <source>
        <dbReference type="Proteomes" id="UP000017170"/>
    </source>
</evidence>
<comment type="caution">
    <text evidence="2">The sequence shown here is derived from an EMBL/GenBank/DDBJ whole genome shotgun (WGS) entry which is preliminary data.</text>
</comment>
<sequence length="119" mass="13664">MNSIQTLKETILHLEEKLLQSHTRTSSEQLEELLADDFLEFASSGQVWVRDDCLGEGGVGVVSMKIYDFEIRQLAPEVILATYRVFDEHRVSNTIRSSIWKKENGNWKMSFHQGTCTKS</sequence>
<protein>
    <submittedName>
        <fullName evidence="2">RNAse H</fullName>
    </submittedName>
</protein>
<dbReference type="InterPro" id="IPR027843">
    <property type="entry name" value="DUF4440"/>
</dbReference>
<accession>U6SSD4</accession>